<feature type="transmembrane region" description="Helical" evidence="1">
    <location>
        <begin position="38"/>
        <end position="62"/>
    </location>
</feature>
<keyword evidence="1" id="KW-0472">Membrane</keyword>
<accession>A0ABS2KL22</accession>
<dbReference type="RefSeq" id="WP_204633406.1">
    <property type="nucleotide sequence ID" value="NZ_BSOC01000001.1"/>
</dbReference>
<keyword evidence="3" id="KW-1185">Reference proteome</keyword>
<dbReference type="Proteomes" id="UP001430193">
    <property type="component" value="Unassembled WGS sequence"/>
</dbReference>
<gene>
    <name evidence="2" type="ORF">ISS99_20225</name>
</gene>
<comment type="caution">
    <text evidence="2">The sequence shown here is derived from an EMBL/GenBank/DDBJ whole genome shotgun (WGS) entry which is preliminary data.</text>
</comment>
<protein>
    <recommendedName>
        <fullName evidence="4">Nicotinamide riboside transporter PnuC</fullName>
    </recommendedName>
</protein>
<name>A0ABS2KL22_9GAMM</name>
<organism evidence="2 3">
    <name type="scientific">Dyella mobilis</name>
    <dbReference type="NCBI Taxonomy" id="1849582"/>
    <lineage>
        <taxon>Bacteria</taxon>
        <taxon>Pseudomonadati</taxon>
        <taxon>Pseudomonadota</taxon>
        <taxon>Gammaproteobacteria</taxon>
        <taxon>Lysobacterales</taxon>
        <taxon>Rhodanobacteraceae</taxon>
        <taxon>Dyella</taxon>
    </lineage>
</organism>
<evidence type="ECO:0000313" key="3">
    <source>
        <dbReference type="Proteomes" id="UP001430193"/>
    </source>
</evidence>
<evidence type="ECO:0000313" key="2">
    <source>
        <dbReference type="EMBL" id="MBM7131859.1"/>
    </source>
</evidence>
<reference evidence="2" key="1">
    <citation type="submission" date="2020-10" db="EMBL/GenBank/DDBJ databases">
        <title>Phylogeny of dyella-like bacteria.</title>
        <authorList>
            <person name="Fu J."/>
        </authorList>
    </citation>
    <scope>NUCLEOTIDE SEQUENCE</scope>
    <source>
        <strain evidence="2">DHON07</strain>
    </source>
</reference>
<keyword evidence="1" id="KW-0812">Transmembrane</keyword>
<evidence type="ECO:0008006" key="4">
    <source>
        <dbReference type="Google" id="ProtNLM"/>
    </source>
</evidence>
<keyword evidence="1" id="KW-1133">Transmembrane helix</keyword>
<dbReference type="EMBL" id="JADIKF010000040">
    <property type="protein sequence ID" value="MBM7131859.1"/>
    <property type="molecule type" value="Genomic_DNA"/>
</dbReference>
<feature type="transmembrane region" description="Helical" evidence="1">
    <location>
        <begin position="6"/>
        <end position="26"/>
    </location>
</feature>
<proteinExistence type="predicted"/>
<sequence>MSILSLAGMIVFTALYYSKLGWVSVAKYWLGWIAGSALFYYVFNLPIAATTYSWAFVVYAIWSAQ</sequence>
<evidence type="ECO:0000256" key="1">
    <source>
        <dbReference type="SAM" id="Phobius"/>
    </source>
</evidence>